<dbReference type="PANTHER" id="PTHR20883:SF46">
    <property type="entry name" value="PHYTANOYL-COA HYDROXYLASE"/>
    <property type="match status" value="1"/>
</dbReference>
<name>A0A1H0BTB4_9BACL</name>
<dbReference type="PANTHER" id="PTHR20883">
    <property type="entry name" value="PHYTANOYL-COA DIOXYGENASE DOMAIN CONTAINING 1"/>
    <property type="match status" value="1"/>
</dbReference>
<reference evidence="2" key="1">
    <citation type="submission" date="2016-10" db="EMBL/GenBank/DDBJ databases">
        <authorList>
            <person name="Varghese N."/>
            <person name="Submissions S."/>
        </authorList>
    </citation>
    <scope>NUCLEOTIDE SEQUENCE [LARGE SCALE GENOMIC DNA]</scope>
    <source>
        <strain evidence="2">CGMCC 1.6854</strain>
    </source>
</reference>
<dbReference type="Gene3D" id="2.60.120.620">
    <property type="entry name" value="q2cbj1_9rhob like domain"/>
    <property type="match status" value="1"/>
</dbReference>
<sequence length="273" mass="31151">MPFLTAEDRKLFEEEGYFIIRNVYNPSEVQRIIDLYQDLWIDKVKKGHIQQDSKYPMESLFPTLHEVQRENEVLKDFMLEDRNFAIAEEILGSEPLLIGTTCFFKAPHTKALPFHQDNIDNGCIPDRNVALWVSLDGSDPSNGSLCFIPRSHKNGLYSINLPATHPYGVLSTNVNGETGDETKIVHIKTNPGDVVIFDGNTIHGSNSNSTSTRFRRSFAMHFTTKTVEKVFANFTHLYNKRGDVVQRPVNKKHGKIRSLLLPPKKMEEGDKIY</sequence>
<dbReference type="InterPro" id="IPR008775">
    <property type="entry name" value="Phytyl_CoA_dOase-like"/>
</dbReference>
<keyword evidence="2" id="KW-1185">Reference proteome</keyword>
<dbReference type="AlphaFoldDB" id="A0A1H0BTB4"/>
<accession>A0A1H0BTB4</accession>
<dbReference type="Proteomes" id="UP000199544">
    <property type="component" value="Unassembled WGS sequence"/>
</dbReference>
<organism evidence="1 2">
    <name type="scientific">Fictibacillus solisalsi</name>
    <dbReference type="NCBI Taxonomy" id="459525"/>
    <lineage>
        <taxon>Bacteria</taxon>
        <taxon>Bacillati</taxon>
        <taxon>Bacillota</taxon>
        <taxon>Bacilli</taxon>
        <taxon>Bacillales</taxon>
        <taxon>Fictibacillaceae</taxon>
        <taxon>Fictibacillus</taxon>
    </lineage>
</organism>
<keyword evidence="1" id="KW-0223">Dioxygenase</keyword>
<protein>
    <submittedName>
        <fullName evidence="1">Phytanoyl-CoA dioxygenase (PhyH)</fullName>
    </submittedName>
</protein>
<dbReference type="Pfam" id="PF05721">
    <property type="entry name" value="PhyH"/>
    <property type="match status" value="1"/>
</dbReference>
<proteinExistence type="predicted"/>
<evidence type="ECO:0000313" key="1">
    <source>
        <dbReference type="EMBL" id="SDN48868.1"/>
    </source>
</evidence>
<evidence type="ECO:0000313" key="2">
    <source>
        <dbReference type="Proteomes" id="UP000199544"/>
    </source>
</evidence>
<keyword evidence="1" id="KW-0560">Oxidoreductase</keyword>
<dbReference type="RefSeq" id="WP_090238887.1">
    <property type="nucleotide sequence ID" value="NZ_FNHW01000005.1"/>
</dbReference>
<dbReference type="GO" id="GO:0016706">
    <property type="term" value="F:2-oxoglutarate-dependent dioxygenase activity"/>
    <property type="evidence" value="ECO:0007669"/>
    <property type="project" value="UniProtKB-ARBA"/>
</dbReference>
<dbReference type="STRING" id="459525.SAMN04488137_4660"/>
<dbReference type="EMBL" id="FNHW01000005">
    <property type="protein sequence ID" value="SDN48868.1"/>
    <property type="molecule type" value="Genomic_DNA"/>
</dbReference>
<dbReference type="GO" id="GO:0005506">
    <property type="term" value="F:iron ion binding"/>
    <property type="evidence" value="ECO:0007669"/>
    <property type="project" value="UniProtKB-ARBA"/>
</dbReference>
<gene>
    <name evidence="1" type="ORF">SAMN04488137_4660</name>
</gene>
<dbReference type="SUPFAM" id="SSF51197">
    <property type="entry name" value="Clavaminate synthase-like"/>
    <property type="match status" value="1"/>
</dbReference>
<dbReference type="OrthoDB" id="9814777at2"/>